<dbReference type="Proteomes" id="UP000196708">
    <property type="component" value="Chromosome 1"/>
</dbReference>
<keyword evidence="1" id="KW-1133">Transmembrane helix</keyword>
<reference evidence="2 3" key="1">
    <citation type="submission" date="2016-12" db="EMBL/GenBank/DDBJ databases">
        <authorList>
            <person name="Song W.-J."/>
            <person name="Kurnit D.M."/>
        </authorList>
    </citation>
    <scope>NUCLEOTIDE SEQUENCE [LARGE SCALE GENOMIC DNA]</scope>
    <source>
        <strain evidence="2 3">ATCC 43942</strain>
    </source>
</reference>
<keyword evidence="1" id="KW-0812">Transmembrane</keyword>
<dbReference type="EMBL" id="CP018835">
    <property type="protein sequence ID" value="ASA55683.1"/>
    <property type="molecule type" value="Genomic_DNA"/>
</dbReference>
<organism evidence="2 3">
    <name type="scientific">Vibrio gazogenes</name>
    <dbReference type="NCBI Taxonomy" id="687"/>
    <lineage>
        <taxon>Bacteria</taxon>
        <taxon>Pseudomonadati</taxon>
        <taxon>Pseudomonadota</taxon>
        <taxon>Gammaproteobacteria</taxon>
        <taxon>Vibrionales</taxon>
        <taxon>Vibrionaceae</taxon>
        <taxon>Vibrio</taxon>
    </lineage>
</organism>
<feature type="transmembrane region" description="Helical" evidence="1">
    <location>
        <begin position="38"/>
        <end position="58"/>
    </location>
</feature>
<gene>
    <name evidence="2" type="ORF">BSQ33_08190</name>
</gene>
<sequence>MIIFSESLANTYFTVALQQQLLAYNQCTYKLQYKSSELAAKIALFPIFLTHIVLILMITDRYQTVSHKQFDE</sequence>
<dbReference type="AlphaFoldDB" id="A0A1Z2SES2"/>
<accession>A0A1Z2SES2</accession>
<evidence type="ECO:0000313" key="3">
    <source>
        <dbReference type="Proteomes" id="UP000196708"/>
    </source>
</evidence>
<evidence type="ECO:0008006" key="4">
    <source>
        <dbReference type="Google" id="ProtNLM"/>
    </source>
</evidence>
<proteinExistence type="predicted"/>
<protein>
    <recommendedName>
        <fullName evidence="4">Transmembrane protein</fullName>
    </recommendedName>
</protein>
<name>A0A1Z2SES2_VIBGA</name>
<evidence type="ECO:0000313" key="2">
    <source>
        <dbReference type="EMBL" id="ASA55683.1"/>
    </source>
</evidence>
<dbReference type="KEGG" id="vga:BSQ33_08190"/>
<keyword evidence="1" id="KW-0472">Membrane</keyword>
<evidence type="ECO:0000256" key="1">
    <source>
        <dbReference type="SAM" id="Phobius"/>
    </source>
</evidence>